<dbReference type="PROSITE" id="PS00211">
    <property type="entry name" value="ABC_TRANSPORTER_1"/>
    <property type="match status" value="1"/>
</dbReference>
<dbReference type="InterPro" id="IPR027417">
    <property type="entry name" value="P-loop_NTPase"/>
</dbReference>
<comment type="similarity">
    <text evidence="2">Belongs to the ABC transporter superfamily.</text>
</comment>
<dbReference type="InterPro" id="IPR050388">
    <property type="entry name" value="ABC_Ni/Peptide_Import"/>
</dbReference>
<evidence type="ECO:0000256" key="6">
    <source>
        <dbReference type="ARBA" id="ARBA00022840"/>
    </source>
</evidence>
<keyword evidence="3" id="KW-0813">Transport</keyword>
<keyword evidence="6 8" id="KW-0067">ATP-binding</keyword>
<accession>I2N3C7</accession>
<dbReference type="GO" id="GO:0005524">
    <property type="term" value="F:ATP binding"/>
    <property type="evidence" value="ECO:0007669"/>
    <property type="project" value="UniProtKB-KW"/>
</dbReference>
<evidence type="ECO:0000256" key="2">
    <source>
        <dbReference type="ARBA" id="ARBA00005417"/>
    </source>
</evidence>
<evidence type="ECO:0000256" key="4">
    <source>
        <dbReference type="ARBA" id="ARBA00022475"/>
    </source>
</evidence>
<dbReference type="Pfam" id="PF00005">
    <property type="entry name" value="ABC_tran"/>
    <property type="match status" value="1"/>
</dbReference>
<evidence type="ECO:0000256" key="1">
    <source>
        <dbReference type="ARBA" id="ARBA00004202"/>
    </source>
</evidence>
<keyword evidence="9" id="KW-1185">Reference proteome</keyword>
<dbReference type="PANTHER" id="PTHR43297">
    <property type="entry name" value="OLIGOPEPTIDE TRANSPORT ATP-BINDING PROTEIN APPD"/>
    <property type="match status" value="1"/>
</dbReference>
<dbReference type="SUPFAM" id="SSF52540">
    <property type="entry name" value="P-loop containing nucleoside triphosphate hydrolases"/>
    <property type="match status" value="1"/>
</dbReference>
<dbReference type="SMART" id="SM00382">
    <property type="entry name" value="AAA"/>
    <property type="match status" value="1"/>
</dbReference>
<dbReference type="RefSeq" id="WP_006347611.1">
    <property type="nucleotide sequence ID" value="NZ_CP029159.1"/>
</dbReference>
<dbReference type="EMBL" id="CP029159">
    <property type="protein sequence ID" value="QKM68355.1"/>
    <property type="molecule type" value="Genomic_DNA"/>
</dbReference>
<dbReference type="PROSITE" id="PS50893">
    <property type="entry name" value="ABC_TRANSPORTER_2"/>
    <property type="match status" value="1"/>
</dbReference>
<evidence type="ECO:0000256" key="5">
    <source>
        <dbReference type="ARBA" id="ARBA00022741"/>
    </source>
</evidence>
<dbReference type="InterPro" id="IPR003439">
    <property type="entry name" value="ABC_transporter-like_ATP-bd"/>
</dbReference>
<dbReference type="Proteomes" id="UP000005940">
    <property type="component" value="Chromosome"/>
</dbReference>
<evidence type="ECO:0000313" key="9">
    <source>
        <dbReference type="Proteomes" id="UP000005940"/>
    </source>
</evidence>
<dbReference type="GO" id="GO:0015833">
    <property type="term" value="P:peptide transport"/>
    <property type="evidence" value="ECO:0007669"/>
    <property type="project" value="InterPro"/>
</dbReference>
<proteinExistence type="inferred from homology"/>
<keyword evidence="5" id="KW-0547">Nucleotide-binding</keyword>
<dbReference type="AlphaFoldDB" id="I2N3C7"/>
<sequence>MSVLEVEHLRVAYPDRTRPAPSAAAGPGPAPGRVETVRDVSFQVAEGESLGVVGESGCGKSQTMLAVLGLLGHEGAEVHGRITFDGRDLTGLRPKQFREVRGSGIALVSQDALSALNPAMTIGAQMAEPLVRYDGHSRRAARDRCAELLDLVGIPGARDRLANYPHELSGGMRQRVLIAMAVSREPRLLIADEPTTALDVTIQAQVLGLIDRLRRELRMALVLITHDLGVVAGVTDRIAVMYGGRIVETAPTTALFDAPGHPYTRALMAAVPRMDRRVDRLPAIPGFPPHPSDPPPGCAFQPRCGEARPDCGDAVPELRRLPGAHAAHTVRCPYPASAADAPHPAGAPV</sequence>
<gene>
    <name evidence="8" type="ORF">STSU_015380</name>
</gene>
<protein>
    <submittedName>
        <fullName evidence="8">ABC transporter ATP-binding protein</fullName>
    </submittedName>
</protein>
<dbReference type="NCBIfam" id="TIGR01727">
    <property type="entry name" value="oligo_HPY"/>
    <property type="match status" value="1"/>
</dbReference>
<keyword evidence="4" id="KW-1003">Cell membrane</keyword>
<evidence type="ECO:0000313" key="8">
    <source>
        <dbReference type="EMBL" id="QKM68355.1"/>
    </source>
</evidence>
<evidence type="ECO:0000256" key="7">
    <source>
        <dbReference type="ARBA" id="ARBA00023136"/>
    </source>
</evidence>
<name>I2N3C7_STRT9</name>
<dbReference type="PANTHER" id="PTHR43297:SF2">
    <property type="entry name" value="DIPEPTIDE TRANSPORT ATP-BINDING PROTEIN DPPD"/>
    <property type="match status" value="1"/>
</dbReference>
<dbReference type="Pfam" id="PF08352">
    <property type="entry name" value="oligo_HPY"/>
    <property type="match status" value="1"/>
</dbReference>
<dbReference type="InterPro" id="IPR013563">
    <property type="entry name" value="Oligopep_ABC_C"/>
</dbReference>
<dbReference type="InterPro" id="IPR017871">
    <property type="entry name" value="ABC_transporter-like_CS"/>
</dbReference>
<organism evidence="8 9">
    <name type="scientific">Streptomyces tsukubensis (strain DSM 42081 / NBRC 108919 / NRRL 18488 / 9993)</name>
    <dbReference type="NCBI Taxonomy" id="1114943"/>
    <lineage>
        <taxon>Bacteria</taxon>
        <taxon>Bacillati</taxon>
        <taxon>Actinomycetota</taxon>
        <taxon>Actinomycetes</taxon>
        <taxon>Kitasatosporales</taxon>
        <taxon>Streptomycetaceae</taxon>
        <taxon>Streptomyces</taxon>
    </lineage>
</organism>
<keyword evidence="7" id="KW-0472">Membrane</keyword>
<reference evidence="8 9" key="1">
    <citation type="journal article" date="2012" name="J. Bacteriol.">
        <title>Draft genome of Streptomyces tsukubaensis NRRL 18488, the producer of the clinically important immunosuppressant tacrolimus (FK506).</title>
        <authorList>
            <person name="Barreiro C."/>
            <person name="Prieto C."/>
            <person name="Sola-Landa A."/>
            <person name="Solera E."/>
            <person name="Martinez-Castro M."/>
            <person name="Perez-Redondo R."/>
            <person name="Garcia-Estrada C."/>
            <person name="Aparicio J.F."/>
            <person name="Fernandez-Martinez L.T."/>
            <person name="Santos-Aberturas J."/>
            <person name="Salehi-Najafabadi Z."/>
            <person name="Rodriguez-Garcia A."/>
            <person name="Tauch A."/>
            <person name="Martin J.F."/>
        </authorList>
    </citation>
    <scope>NUCLEOTIDE SEQUENCE [LARGE SCALE GENOMIC DNA]</scope>
    <source>
        <strain evidence="9">DSM 42081 / NBRC 108919 / NRRL 18488 / 9993</strain>
    </source>
</reference>
<dbReference type="GO" id="GO:0016887">
    <property type="term" value="F:ATP hydrolysis activity"/>
    <property type="evidence" value="ECO:0007669"/>
    <property type="project" value="InterPro"/>
</dbReference>
<dbReference type="Gene3D" id="3.40.50.300">
    <property type="entry name" value="P-loop containing nucleotide triphosphate hydrolases"/>
    <property type="match status" value="1"/>
</dbReference>
<comment type="subcellular location">
    <subcellularLocation>
        <location evidence="1">Cell membrane</location>
        <topology evidence="1">Peripheral membrane protein</topology>
    </subcellularLocation>
</comment>
<dbReference type="GO" id="GO:0005886">
    <property type="term" value="C:plasma membrane"/>
    <property type="evidence" value="ECO:0007669"/>
    <property type="project" value="UniProtKB-SubCell"/>
</dbReference>
<dbReference type="CDD" id="cd03257">
    <property type="entry name" value="ABC_NikE_OppD_transporters"/>
    <property type="match status" value="1"/>
</dbReference>
<dbReference type="InterPro" id="IPR003593">
    <property type="entry name" value="AAA+_ATPase"/>
</dbReference>
<dbReference type="FunFam" id="3.40.50.300:FF:000016">
    <property type="entry name" value="Oligopeptide ABC transporter ATP-binding component"/>
    <property type="match status" value="1"/>
</dbReference>
<evidence type="ECO:0000256" key="3">
    <source>
        <dbReference type="ARBA" id="ARBA00022448"/>
    </source>
</evidence>